<dbReference type="GO" id="GO:0003743">
    <property type="term" value="F:translation initiation factor activity"/>
    <property type="evidence" value="ECO:0007669"/>
    <property type="project" value="UniProtKB-KW"/>
</dbReference>
<comment type="similarity">
    <text evidence="2 9">Belongs to the eIF-2B alpha/beta/delta subunits family.</text>
</comment>
<keyword evidence="5" id="KW-0648">Protein biosynthesis</keyword>
<dbReference type="InterPro" id="IPR042529">
    <property type="entry name" value="IF_2B-like_C"/>
</dbReference>
<dbReference type="PANTHER" id="PTHR10233">
    <property type="entry name" value="TRANSLATION INITIATION FACTOR EIF-2B"/>
    <property type="match status" value="1"/>
</dbReference>
<feature type="compositionally biased region" description="Basic and acidic residues" evidence="10">
    <location>
        <begin position="277"/>
        <end position="301"/>
    </location>
</feature>
<feature type="non-terminal residue" evidence="11">
    <location>
        <position position="589"/>
    </location>
</feature>
<proteinExistence type="inferred from homology"/>
<keyword evidence="3" id="KW-0963">Cytoplasm</keyword>
<evidence type="ECO:0000256" key="1">
    <source>
        <dbReference type="ARBA" id="ARBA00004514"/>
    </source>
</evidence>
<gene>
    <name evidence="11" type="ORF">g.6391</name>
</gene>
<dbReference type="InterPro" id="IPR037171">
    <property type="entry name" value="NagB/RpiA_transferase-like"/>
</dbReference>
<feature type="compositionally biased region" description="Polar residues" evidence="10">
    <location>
        <begin position="174"/>
        <end position="184"/>
    </location>
</feature>
<evidence type="ECO:0000256" key="9">
    <source>
        <dbReference type="RuleBase" id="RU003814"/>
    </source>
</evidence>
<dbReference type="InterPro" id="IPR000649">
    <property type="entry name" value="IF-2B-related"/>
</dbReference>
<sequence>MVLSKVSTEHSEVISDLTSAKKRRLRRKKLLASRVCDPSVNVTSNNIENPTCLLGKIQNSLPTLTNNKKVPKEVHSEVISANNTSNLGIALVQHFKKVDTNNRASKQEQAIENTNMSSNQTAKSREEVLAAREAKKQAKLKGKNNNAIPGGDNTIGNKKIGNVASKDNSKKDNTTPVQNKTGASNCVDEVDRAAVKEPALDQAADNQKTKEQIIAERAAKKAAKQARRKGPDDVAANPDMTVKDVVETLKDIKNVAKDIQDITAKKPVVNAETNKAPGEDSSGKSKAELRAERRAKQEAQRAAKQATVDKAAKAKPEPKKPEVAVKPEGDIVKEKSPKPKSLEKAKPKSVNANRVNWFQHLYTAQDKDALQKVSLNSTLHPAIVRLGVQLASRVITGSNARCIALLNAIKEMVKDYTLPAKTEFSRGLESHLTASLEYLWAMRQPSAAQTNAVKYFRHQLTQLPNNVDEFDAKKRLQEEIDHYIEDQIDKAGEAISMAVQKKISTGDNILTYGCSSLIERILREAWSSQLKFRTVIVGDRVSDDGREMLRRLVAAGLPCSYVDITAISFVMNTIDKVLLGASSLLVNGP</sequence>
<feature type="region of interest" description="Disordered" evidence="10">
    <location>
        <begin position="270"/>
        <end position="348"/>
    </location>
</feature>
<evidence type="ECO:0000256" key="8">
    <source>
        <dbReference type="ARBA" id="ARBA00046432"/>
    </source>
</evidence>
<dbReference type="PANTHER" id="PTHR10233:SF14">
    <property type="entry name" value="TRANSLATION INITIATION FACTOR EIF-2B SUBUNIT DELTA"/>
    <property type="match status" value="1"/>
</dbReference>
<feature type="compositionally biased region" description="Basic and acidic residues" evidence="10">
    <location>
        <begin position="123"/>
        <end position="136"/>
    </location>
</feature>
<feature type="region of interest" description="Disordered" evidence="10">
    <location>
        <begin position="217"/>
        <end position="237"/>
    </location>
</feature>
<dbReference type="Gene3D" id="3.40.50.10470">
    <property type="entry name" value="Translation initiation factor eif-2b, domain 2"/>
    <property type="match status" value="1"/>
</dbReference>
<dbReference type="AlphaFoldDB" id="A0A1E1W543"/>
<evidence type="ECO:0000256" key="2">
    <source>
        <dbReference type="ARBA" id="ARBA00007251"/>
    </source>
</evidence>
<evidence type="ECO:0000256" key="7">
    <source>
        <dbReference type="ARBA" id="ARBA00044356"/>
    </source>
</evidence>
<comment type="subunit">
    <text evidence="8">Component of the translation initiation factor 2B (eIF2B) complex which is a heterodecamer of two sets of five different subunits: alpha, beta, gamma, delta and epsilon. Subunits alpha, beta and delta comprise a regulatory subcomplex and subunits epsilon and gamma comprise a catalytic subcomplex. Within the complex, the hexameric regulatory complex resides at the center, with the two heterodimeric catalytic subcomplexes bound on opposite sides.</text>
</comment>
<keyword evidence="4" id="KW-0396">Initiation factor</keyword>
<organism evidence="11">
    <name type="scientific">Pectinophora gossypiella</name>
    <name type="common">Cotton pink bollworm</name>
    <name type="synonym">Depressaria gossypiella</name>
    <dbReference type="NCBI Taxonomy" id="13191"/>
    <lineage>
        <taxon>Eukaryota</taxon>
        <taxon>Metazoa</taxon>
        <taxon>Ecdysozoa</taxon>
        <taxon>Arthropoda</taxon>
        <taxon>Hexapoda</taxon>
        <taxon>Insecta</taxon>
        <taxon>Pterygota</taxon>
        <taxon>Neoptera</taxon>
        <taxon>Endopterygota</taxon>
        <taxon>Lepidoptera</taxon>
        <taxon>Glossata</taxon>
        <taxon>Ditrysia</taxon>
        <taxon>Gelechioidea</taxon>
        <taxon>Gelechiidae</taxon>
        <taxon>Apatetrinae</taxon>
        <taxon>Pectinophora</taxon>
    </lineage>
</organism>
<feature type="compositionally biased region" description="Basic and acidic residues" evidence="10">
    <location>
        <begin position="310"/>
        <end position="346"/>
    </location>
</feature>
<dbReference type="SUPFAM" id="SSF100950">
    <property type="entry name" value="NagB/RpiA/CoA transferase-like"/>
    <property type="match status" value="1"/>
</dbReference>
<evidence type="ECO:0000256" key="6">
    <source>
        <dbReference type="ARBA" id="ARBA00044147"/>
    </source>
</evidence>
<name>A0A1E1W543_PECGO</name>
<reference evidence="11" key="1">
    <citation type="submission" date="2015-09" db="EMBL/GenBank/DDBJ databases">
        <title>De novo assembly of Pectinophora gossypiella (Pink Bollworm) gut transcriptome.</title>
        <authorList>
            <person name="Tassone E.E."/>
        </authorList>
    </citation>
    <scope>NUCLEOTIDE SEQUENCE</scope>
</reference>
<dbReference type="Pfam" id="PF01008">
    <property type="entry name" value="IF-2B"/>
    <property type="match status" value="1"/>
</dbReference>
<protein>
    <recommendedName>
        <fullName evidence="6">Translation initiation factor eIF2B subunit delta</fullName>
    </recommendedName>
    <alternativeName>
        <fullName evidence="7">eIF2B GDP-GTP exchange factor subunit delta</fullName>
    </alternativeName>
</protein>
<feature type="compositionally biased region" description="Polar residues" evidence="10">
    <location>
        <begin position="107"/>
        <end position="122"/>
    </location>
</feature>
<evidence type="ECO:0000256" key="4">
    <source>
        <dbReference type="ARBA" id="ARBA00022540"/>
    </source>
</evidence>
<dbReference type="GO" id="GO:0005829">
    <property type="term" value="C:cytosol"/>
    <property type="evidence" value="ECO:0007669"/>
    <property type="project" value="UniProtKB-SubCell"/>
</dbReference>
<evidence type="ECO:0000256" key="5">
    <source>
        <dbReference type="ARBA" id="ARBA00022917"/>
    </source>
</evidence>
<feature type="region of interest" description="Disordered" evidence="10">
    <location>
        <begin position="107"/>
        <end position="185"/>
    </location>
</feature>
<comment type="subcellular location">
    <subcellularLocation>
        <location evidence="1">Cytoplasm</location>
        <location evidence="1">Cytosol</location>
    </subcellularLocation>
</comment>
<evidence type="ECO:0000256" key="3">
    <source>
        <dbReference type="ARBA" id="ARBA00022490"/>
    </source>
</evidence>
<dbReference type="OrthoDB" id="10254737at2759"/>
<accession>A0A1E1W543</accession>
<evidence type="ECO:0000313" key="11">
    <source>
        <dbReference type="EMBL" id="JAT82082.1"/>
    </source>
</evidence>
<evidence type="ECO:0000256" key="10">
    <source>
        <dbReference type="SAM" id="MobiDB-lite"/>
    </source>
</evidence>
<dbReference type="EMBL" id="GDQN01008972">
    <property type="protein sequence ID" value="JAT82082.1"/>
    <property type="molecule type" value="Transcribed_RNA"/>
</dbReference>